<reference evidence="4 5" key="1">
    <citation type="submission" date="2020-01" db="EMBL/GenBank/DDBJ databases">
        <title>Kibdelosporangium persica a novel Actinomycetes from a hot desert in Iran.</title>
        <authorList>
            <person name="Safaei N."/>
            <person name="Zaburannyi N."/>
            <person name="Mueller R."/>
            <person name="Wink J."/>
        </authorList>
    </citation>
    <scope>NUCLEOTIDE SEQUENCE [LARGE SCALE GENOMIC DNA]</scope>
    <source>
        <strain evidence="4 5">4NS15</strain>
    </source>
</reference>
<dbReference type="Proteomes" id="UP000763557">
    <property type="component" value="Unassembled WGS sequence"/>
</dbReference>
<dbReference type="Pfam" id="PF14230">
    <property type="entry name" value="DUF4333"/>
    <property type="match status" value="1"/>
</dbReference>
<keyword evidence="5" id="KW-1185">Reference proteome</keyword>
<dbReference type="EMBL" id="JAAATY010000015">
    <property type="protein sequence ID" value="NRN67497.1"/>
    <property type="molecule type" value="Genomic_DNA"/>
</dbReference>
<feature type="transmembrane region" description="Helical" evidence="2">
    <location>
        <begin position="127"/>
        <end position="149"/>
    </location>
</feature>
<keyword evidence="2" id="KW-0472">Membrane</keyword>
<feature type="compositionally biased region" description="Low complexity" evidence="1">
    <location>
        <begin position="29"/>
        <end position="64"/>
    </location>
</feature>
<proteinExistence type="predicted"/>
<keyword evidence="2" id="KW-0812">Transmembrane</keyword>
<feature type="compositionally biased region" description="Polar residues" evidence="1">
    <location>
        <begin position="65"/>
        <end position="78"/>
    </location>
</feature>
<evidence type="ECO:0000256" key="2">
    <source>
        <dbReference type="SAM" id="Phobius"/>
    </source>
</evidence>
<dbReference type="InterPro" id="IPR025637">
    <property type="entry name" value="DUF4333"/>
</dbReference>
<feature type="region of interest" description="Disordered" evidence="1">
    <location>
        <begin position="1"/>
        <end position="120"/>
    </location>
</feature>
<name>A0ABX2F849_9PSEU</name>
<evidence type="ECO:0000259" key="3">
    <source>
        <dbReference type="Pfam" id="PF14230"/>
    </source>
</evidence>
<evidence type="ECO:0000313" key="4">
    <source>
        <dbReference type="EMBL" id="NRN67497.1"/>
    </source>
</evidence>
<accession>A0ABX2F849</accession>
<keyword evidence="2" id="KW-1133">Transmembrane helix</keyword>
<evidence type="ECO:0000256" key="1">
    <source>
        <dbReference type="SAM" id="MobiDB-lite"/>
    </source>
</evidence>
<comment type="caution">
    <text evidence="4">The sequence shown here is derived from an EMBL/GenBank/DDBJ whole genome shotgun (WGS) entry which is preliminary data.</text>
</comment>
<organism evidence="4 5">
    <name type="scientific">Kibdelosporangium persicum</name>
    <dbReference type="NCBI Taxonomy" id="2698649"/>
    <lineage>
        <taxon>Bacteria</taxon>
        <taxon>Bacillati</taxon>
        <taxon>Actinomycetota</taxon>
        <taxon>Actinomycetes</taxon>
        <taxon>Pseudonocardiales</taxon>
        <taxon>Pseudonocardiaceae</taxon>
        <taxon>Kibdelosporangium</taxon>
    </lineage>
</organism>
<protein>
    <recommendedName>
        <fullName evidence="3">DUF4333 domain-containing protein</fullName>
    </recommendedName>
</protein>
<sequence length="228" mass="24578">MSSPYGPGGNDPQQWGQQPQQPYGPPSGGFPAQQPGGYPQQPGQQPQYGGYPQQQPTAPYGQPQEQSPYGQPQDPNTPGSGGFPAQQSPYGQQQQQYPGYGQQQQQPYGGGYQQYPGQEPPKKKSGAMLWVIVGVVVLAVAAVGVLGFVTPGFFNKKVLDNKAVQDGVVKILKERYQENATDVSCPADQEVKAGHSFECTLKVDGESRKVTITVKSEDKAEYEVSQSK</sequence>
<gene>
    <name evidence="4" type="ORF">GC106_47370</name>
</gene>
<dbReference type="RefSeq" id="WP_173135486.1">
    <property type="nucleotide sequence ID" value="NZ_CBCSGW010000049.1"/>
</dbReference>
<evidence type="ECO:0000313" key="5">
    <source>
        <dbReference type="Proteomes" id="UP000763557"/>
    </source>
</evidence>
<feature type="compositionally biased region" description="Low complexity" evidence="1">
    <location>
        <begin position="86"/>
        <end position="117"/>
    </location>
</feature>
<feature type="compositionally biased region" description="Low complexity" evidence="1">
    <location>
        <begin position="10"/>
        <end position="21"/>
    </location>
</feature>
<feature type="domain" description="DUF4333" evidence="3">
    <location>
        <begin position="143"/>
        <end position="218"/>
    </location>
</feature>